<evidence type="ECO:0000313" key="2">
    <source>
        <dbReference type="Proteomes" id="UP000191112"/>
    </source>
</evidence>
<keyword evidence="2" id="KW-1185">Reference proteome</keyword>
<accession>A0A1T5E791</accession>
<reference evidence="1 2" key="1">
    <citation type="submission" date="2017-02" db="EMBL/GenBank/DDBJ databases">
        <authorList>
            <person name="Peterson S.W."/>
        </authorList>
    </citation>
    <scope>NUCLEOTIDE SEQUENCE [LARGE SCALE GENOMIC DNA]</scope>
    <source>
        <strain evidence="1 2">DSM 22323</strain>
    </source>
</reference>
<sequence>MKNNLKLNLIKSLFFLGFLILGGFAFGQNKIDFSEIKKNVQDKESPYYYERLLFKFRGMPQSIDSTEAFNLYYGTKFTDHHLEEMNPNFSKFREKFQQRDFKEAIKIGEDLHFKAPTNLEVLLILLQCYEQEKDQNKFVWTIQKFRMISATVLTSGEGNKEDSPYLVNTVGEEYVLLNLLKVPFQNYKRSSKSTKDGMMDIWEKDGEKIYINVVGYAPE</sequence>
<organism evidence="1 2">
    <name type="scientific">Soonwooa buanensis</name>
    <dbReference type="NCBI Taxonomy" id="619805"/>
    <lineage>
        <taxon>Bacteria</taxon>
        <taxon>Pseudomonadati</taxon>
        <taxon>Bacteroidota</taxon>
        <taxon>Flavobacteriia</taxon>
        <taxon>Flavobacteriales</taxon>
        <taxon>Weeksellaceae</taxon>
        <taxon>Chryseobacterium group</taxon>
        <taxon>Soonwooa</taxon>
    </lineage>
</organism>
<dbReference type="OrthoDB" id="1245262at2"/>
<dbReference type="Pfam" id="PF16266">
    <property type="entry name" value="DUF4919"/>
    <property type="match status" value="1"/>
</dbReference>
<evidence type="ECO:0008006" key="3">
    <source>
        <dbReference type="Google" id="ProtNLM"/>
    </source>
</evidence>
<protein>
    <recommendedName>
        <fullName evidence="3">DUF4919 domain-containing protein</fullName>
    </recommendedName>
</protein>
<dbReference type="RefSeq" id="WP_159447629.1">
    <property type="nucleotide sequence ID" value="NZ_FUYZ01000003.1"/>
</dbReference>
<name>A0A1T5E791_9FLAO</name>
<gene>
    <name evidence="1" type="ORF">SAMN05660477_01158</name>
</gene>
<dbReference type="Proteomes" id="UP000191112">
    <property type="component" value="Unassembled WGS sequence"/>
</dbReference>
<dbReference type="AlphaFoldDB" id="A0A1T5E791"/>
<dbReference type="InterPro" id="IPR032578">
    <property type="entry name" value="DUF4919"/>
</dbReference>
<proteinExistence type="predicted"/>
<dbReference type="EMBL" id="FUYZ01000003">
    <property type="protein sequence ID" value="SKB79669.1"/>
    <property type="molecule type" value="Genomic_DNA"/>
</dbReference>
<dbReference type="STRING" id="619805.SAMN05660477_01158"/>
<evidence type="ECO:0000313" key="1">
    <source>
        <dbReference type="EMBL" id="SKB79669.1"/>
    </source>
</evidence>